<name>A0A182WPH1_9DIPT</name>
<reference evidence="2" key="1">
    <citation type="submission" date="2013-03" db="EMBL/GenBank/DDBJ databases">
        <title>The Genome Sequence of Anopheles minimus MINIMUS1.</title>
        <authorList>
            <consortium name="The Broad Institute Genomics Platform"/>
            <person name="Neafsey D.E."/>
            <person name="Walton C."/>
            <person name="Walker B."/>
            <person name="Young S.K."/>
            <person name="Zeng Q."/>
            <person name="Gargeya S."/>
            <person name="Fitzgerald M."/>
            <person name="Haas B."/>
            <person name="Abouelleil A."/>
            <person name="Allen A.W."/>
            <person name="Alvarado L."/>
            <person name="Arachchi H.M."/>
            <person name="Berlin A.M."/>
            <person name="Chapman S.B."/>
            <person name="Gainer-Dewar J."/>
            <person name="Goldberg J."/>
            <person name="Griggs A."/>
            <person name="Gujja S."/>
            <person name="Hansen M."/>
            <person name="Howarth C."/>
            <person name="Imamovic A."/>
            <person name="Ireland A."/>
            <person name="Larimer J."/>
            <person name="McCowan C."/>
            <person name="Murphy C."/>
            <person name="Pearson M."/>
            <person name="Poon T.W."/>
            <person name="Priest M."/>
            <person name="Roberts A."/>
            <person name="Saif S."/>
            <person name="Shea T."/>
            <person name="Sisk P."/>
            <person name="Sykes S."/>
            <person name="Wortman J."/>
            <person name="Nusbaum C."/>
            <person name="Birren B."/>
        </authorList>
    </citation>
    <scope>NUCLEOTIDE SEQUENCE [LARGE SCALE GENOMIC DNA]</scope>
    <source>
        <strain evidence="2">MINIMUS1</strain>
    </source>
</reference>
<organism evidence="1 2">
    <name type="scientific">Anopheles minimus</name>
    <dbReference type="NCBI Taxonomy" id="112268"/>
    <lineage>
        <taxon>Eukaryota</taxon>
        <taxon>Metazoa</taxon>
        <taxon>Ecdysozoa</taxon>
        <taxon>Arthropoda</taxon>
        <taxon>Hexapoda</taxon>
        <taxon>Insecta</taxon>
        <taxon>Pterygota</taxon>
        <taxon>Neoptera</taxon>
        <taxon>Endopterygota</taxon>
        <taxon>Diptera</taxon>
        <taxon>Nematocera</taxon>
        <taxon>Culicoidea</taxon>
        <taxon>Culicidae</taxon>
        <taxon>Anophelinae</taxon>
        <taxon>Anopheles</taxon>
    </lineage>
</organism>
<dbReference type="AlphaFoldDB" id="A0A182WPH1"/>
<proteinExistence type="predicted"/>
<dbReference type="EnsemblMetazoa" id="AMIN014571-RA">
    <property type="protein sequence ID" value="AMIN014571-PA"/>
    <property type="gene ID" value="AMIN014571"/>
</dbReference>
<keyword evidence="2" id="KW-1185">Reference proteome</keyword>
<sequence length="21" mass="2345">MAHLPCVRIIATGRVRLHDSV</sequence>
<evidence type="ECO:0000313" key="2">
    <source>
        <dbReference type="Proteomes" id="UP000075920"/>
    </source>
</evidence>
<protein>
    <submittedName>
        <fullName evidence="1">Uncharacterized protein</fullName>
    </submittedName>
</protein>
<reference evidence="1" key="2">
    <citation type="submission" date="2020-05" db="UniProtKB">
        <authorList>
            <consortium name="EnsemblMetazoa"/>
        </authorList>
    </citation>
    <scope>IDENTIFICATION</scope>
    <source>
        <strain evidence="1">MINIMUS1</strain>
    </source>
</reference>
<accession>A0A182WPH1</accession>
<evidence type="ECO:0000313" key="1">
    <source>
        <dbReference type="EnsemblMetazoa" id="AMIN014571-PA"/>
    </source>
</evidence>
<dbReference type="Proteomes" id="UP000075920">
    <property type="component" value="Unassembled WGS sequence"/>
</dbReference>
<dbReference type="VEuPathDB" id="VectorBase:AMIN014571"/>